<evidence type="ECO:0000313" key="3">
    <source>
        <dbReference type="EMBL" id="SJM55416.1"/>
    </source>
</evidence>
<feature type="domain" description="UspA" evidence="2">
    <location>
        <begin position="9"/>
        <end position="141"/>
    </location>
</feature>
<dbReference type="InterPro" id="IPR006015">
    <property type="entry name" value="Universal_stress_UspA"/>
</dbReference>
<dbReference type="InterPro" id="IPR006016">
    <property type="entry name" value="UspA"/>
</dbReference>
<gene>
    <name evidence="3" type="ORF">FM101_03970</name>
</gene>
<dbReference type="InterPro" id="IPR014729">
    <property type="entry name" value="Rossmann-like_a/b/a_fold"/>
</dbReference>
<evidence type="ECO:0000259" key="2">
    <source>
        <dbReference type="Pfam" id="PF00582"/>
    </source>
</evidence>
<dbReference type="PANTHER" id="PTHR46268">
    <property type="entry name" value="STRESS RESPONSE PROTEIN NHAX"/>
    <property type="match status" value="1"/>
</dbReference>
<dbReference type="AlphaFoldDB" id="A0A1R4FHP5"/>
<protein>
    <submittedName>
        <fullName evidence="3">Universal stress protein family</fullName>
    </submittedName>
</protein>
<dbReference type="RefSeq" id="WP_086995777.1">
    <property type="nucleotide sequence ID" value="NZ_FUHW01000019.1"/>
</dbReference>
<dbReference type="PRINTS" id="PR01438">
    <property type="entry name" value="UNVRSLSTRESS"/>
</dbReference>
<evidence type="ECO:0000256" key="1">
    <source>
        <dbReference type="ARBA" id="ARBA00008791"/>
    </source>
</evidence>
<dbReference type="SUPFAM" id="SSF52402">
    <property type="entry name" value="Adenine nucleotide alpha hydrolases-like"/>
    <property type="match status" value="1"/>
</dbReference>
<organism evidence="3 4">
    <name type="scientific">Arthrobacter rhombi</name>
    <dbReference type="NCBI Taxonomy" id="71253"/>
    <lineage>
        <taxon>Bacteria</taxon>
        <taxon>Bacillati</taxon>
        <taxon>Actinomycetota</taxon>
        <taxon>Actinomycetes</taxon>
        <taxon>Micrococcales</taxon>
        <taxon>Micrococcaceae</taxon>
        <taxon>Arthrobacter</taxon>
    </lineage>
</organism>
<comment type="similarity">
    <text evidence="1">Belongs to the universal stress protein A family.</text>
</comment>
<dbReference type="EMBL" id="FUHW01000019">
    <property type="protein sequence ID" value="SJM55416.1"/>
    <property type="molecule type" value="Genomic_DNA"/>
</dbReference>
<accession>A0A1R4FHP5</accession>
<name>A0A1R4FHP5_9MICC</name>
<dbReference type="CDD" id="cd00293">
    <property type="entry name" value="USP-like"/>
    <property type="match status" value="1"/>
</dbReference>
<evidence type="ECO:0000313" key="4">
    <source>
        <dbReference type="Proteomes" id="UP000195913"/>
    </source>
</evidence>
<reference evidence="3 4" key="1">
    <citation type="submission" date="2017-02" db="EMBL/GenBank/DDBJ databases">
        <authorList>
            <person name="Peterson S.W."/>
        </authorList>
    </citation>
    <scope>NUCLEOTIDE SEQUENCE [LARGE SCALE GENOMIC DNA]</scope>
    <source>
        <strain evidence="3 4">B Ar 00.02</strain>
    </source>
</reference>
<sequence length="152" mass="16249">MAQERQALVIVGVDGSASSVEALRQAQHVAVGLDARIEATACWDYPPMPERYEVMGIEGFEERVEHTVAAALKEAYGPELPENVSVRLRQGSARPTLIEASKEADMLIVGRRGRGGFVGLLMGSVSSACIARAYCPVLVVRGPALADTEIPD</sequence>
<dbReference type="PANTHER" id="PTHR46268:SF6">
    <property type="entry name" value="UNIVERSAL STRESS PROTEIN UP12"/>
    <property type="match status" value="1"/>
</dbReference>
<keyword evidence="4" id="KW-1185">Reference proteome</keyword>
<dbReference type="Gene3D" id="3.40.50.620">
    <property type="entry name" value="HUPs"/>
    <property type="match status" value="1"/>
</dbReference>
<proteinExistence type="inferred from homology"/>
<dbReference type="Pfam" id="PF00582">
    <property type="entry name" value="Usp"/>
    <property type="match status" value="1"/>
</dbReference>
<dbReference type="Proteomes" id="UP000195913">
    <property type="component" value="Unassembled WGS sequence"/>
</dbReference>